<evidence type="ECO:0000256" key="4">
    <source>
        <dbReference type="ARBA" id="ARBA00022989"/>
    </source>
</evidence>
<dbReference type="InterPro" id="IPR035906">
    <property type="entry name" value="MetI-like_sf"/>
</dbReference>
<feature type="transmembrane region" description="Helical" evidence="6">
    <location>
        <begin position="12"/>
        <end position="32"/>
    </location>
</feature>
<dbReference type="RefSeq" id="WP_342744816.1">
    <property type="nucleotide sequence ID" value="NZ_FZOG01000002.1"/>
</dbReference>
<evidence type="ECO:0000313" key="8">
    <source>
        <dbReference type="EMBL" id="SNS29861.1"/>
    </source>
</evidence>
<dbReference type="GO" id="GO:0055085">
    <property type="term" value="P:transmembrane transport"/>
    <property type="evidence" value="ECO:0007669"/>
    <property type="project" value="InterPro"/>
</dbReference>
<dbReference type="Proteomes" id="UP000242915">
    <property type="component" value="Unassembled WGS sequence"/>
</dbReference>
<keyword evidence="3 6" id="KW-0812">Transmembrane</keyword>
<keyword evidence="4 6" id="KW-1133">Transmembrane helix</keyword>
<dbReference type="SUPFAM" id="SSF161098">
    <property type="entry name" value="MetI-like"/>
    <property type="match status" value="1"/>
</dbReference>
<keyword evidence="9" id="KW-1185">Reference proteome</keyword>
<dbReference type="PANTHER" id="PTHR30177:SF32">
    <property type="entry name" value="GLYCINE BETAINE UPTAKE SYSTEM PERMEASE PROTEIN YEHW"/>
    <property type="match status" value="1"/>
</dbReference>
<proteinExistence type="inferred from homology"/>
<dbReference type="FunFam" id="1.10.3720.10:FF:000001">
    <property type="entry name" value="Glycine betaine ABC transporter, permease"/>
    <property type="match status" value="1"/>
</dbReference>
<feature type="transmembrane region" description="Helical" evidence="6">
    <location>
        <begin position="173"/>
        <end position="195"/>
    </location>
</feature>
<keyword evidence="2 6" id="KW-0813">Transport</keyword>
<protein>
    <submittedName>
        <fullName evidence="8">Osmoprotectant transport system permease protein</fullName>
    </submittedName>
</protein>
<dbReference type="InterPro" id="IPR051204">
    <property type="entry name" value="ABC_transp_perm/SBD"/>
</dbReference>
<dbReference type="Gene3D" id="1.10.3720.10">
    <property type="entry name" value="MetI-like"/>
    <property type="match status" value="1"/>
</dbReference>
<accession>A0A239DD73</accession>
<evidence type="ECO:0000256" key="3">
    <source>
        <dbReference type="ARBA" id="ARBA00022692"/>
    </source>
</evidence>
<comment type="subcellular location">
    <subcellularLocation>
        <location evidence="1 6">Cell membrane</location>
        <topology evidence="1 6">Multi-pass membrane protein</topology>
    </subcellularLocation>
</comment>
<feature type="transmembrane region" description="Helical" evidence="6">
    <location>
        <begin position="215"/>
        <end position="234"/>
    </location>
</feature>
<dbReference type="InterPro" id="IPR000515">
    <property type="entry name" value="MetI-like"/>
</dbReference>
<feature type="domain" description="ABC transmembrane type-1" evidence="7">
    <location>
        <begin position="53"/>
        <end position="234"/>
    </location>
</feature>
<dbReference type="Pfam" id="PF00528">
    <property type="entry name" value="BPD_transp_1"/>
    <property type="match status" value="1"/>
</dbReference>
<dbReference type="GO" id="GO:0031460">
    <property type="term" value="P:glycine betaine transport"/>
    <property type="evidence" value="ECO:0007669"/>
    <property type="project" value="UniProtKB-ARBA"/>
</dbReference>
<evidence type="ECO:0000256" key="5">
    <source>
        <dbReference type="ARBA" id="ARBA00023136"/>
    </source>
</evidence>
<dbReference type="PANTHER" id="PTHR30177">
    <property type="entry name" value="GLYCINE BETAINE/L-PROLINE TRANSPORT SYSTEM PERMEASE PROTEIN PROW"/>
    <property type="match status" value="1"/>
</dbReference>
<sequence>MIAIIKYWRGPLFWLALLLLAVFCMGQFEFLFRQLTPDAAEVIYHRESFAQLLLNHLLVVAVAACLAIIIGVLAGVVVTRSWGRDFLPLVSQVASIGQTFPPVAVLALSVPLLGFGDLPTIFALMLYGLLPVLRNTLAGLQGVAGSTLEAARGIGMSPLQVLLQVELALASPVILAGIRTSVTITIATAAIGSTIGASTLGNPVIAGLVNGNTAYVLQGAVLIGLLAVCVDSTFERIQHGLALRYGG</sequence>
<dbReference type="AlphaFoldDB" id="A0A239DD73"/>
<dbReference type="CDD" id="cd06261">
    <property type="entry name" value="TM_PBP2"/>
    <property type="match status" value="1"/>
</dbReference>
<keyword evidence="5 6" id="KW-0472">Membrane</keyword>
<evidence type="ECO:0000256" key="6">
    <source>
        <dbReference type="RuleBase" id="RU363032"/>
    </source>
</evidence>
<name>A0A239DD73_9PSED</name>
<evidence type="ECO:0000313" key="9">
    <source>
        <dbReference type="Proteomes" id="UP000242915"/>
    </source>
</evidence>
<evidence type="ECO:0000259" key="7">
    <source>
        <dbReference type="PROSITE" id="PS50928"/>
    </source>
</evidence>
<dbReference type="PROSITE" id="PS50928">
    <property type="entry name" value="ABC_TM1"/>
    <property type="match status" value="1"/>
</dbReference>
<dbReference type="EMBL" id="FZOG01000002">
    <property type="protein sequence ID" value="SNS29861.1"/>
    <property type="molecule type" value="Genomic_DNA"/>
</dbReference>
<organism evidence="8 9">
    <name type="scientific">Pseudomonas segetis</name>
    <dbReference type="NCBI Taxonomy" id="298908"/>
    <lineage>
        <taxon>Bacteria</taxon>
        <taxon>Pseudomonadati</taxon>
        <taxon>Pseudomonadota</taxon>
        <taxon>Gammaproteobacteria</taxon>
        <taxon>Pseudomonadales</taxon>
        <taxon>Pseudomonadaceae</taxon>
        <taxon>Pseudomonas</taxon>
    </lineage>
</organism>
<evidence type="ECO:0000256" key="1">
    <source>
        <dbReference type="ARBA" id="ARBA00004651"/>
    </source>
</evidence>
<gene>
    <name evidence="8" type="ORF">SAMN05216255_2183</name>
</gene>
<reference evidence="9" key="1">
    <citation type="submission" date="2017-06" db="EMBL/GenBank/DDBJ databases">
        <authorList>
            <person name="Varghese N."/>
            <person name="Submissions S."/>
        </authorList>
    </citation>
    <scope>NUCLEOTIDE SEQUENCE [LARGE SCALE GENOMIC DNA]</scope>
    <source>
        <strain evidence="9">CIP 108523</strain>
    </source>
</reference>
<feature type="transmembrane region" description="Helical" evidence="6">
    <location>
        <begin position="103"/>
        <end position="130"/>
    </location>
</feature>
<feature type="transmembrane region" description="Helical" evidence="6">
    <location>
        <begin position="53"/>
        <end position="83"/>
    </location>
</feature>
<dbReference type="GO" id="GO:0005886">
    <property type="term" value="C:plasma membrane"/>
    <property type="evidence" value="ECO:0007669"/>
    <property type="project" value="UniProtKB-SubCell"/>
</dbReference>
<comment type="similarity">
    <text evidence="6">Belongs to the binding-protein-dependent transport system permease family.</text>
</comment>
<evidence type="ECO:0000256" key="2">
    <source>
        <dbReference type="ARBA" id="ARBA00022448"/>
    </source>
</evidence>